<reference evidence="2 3" key="1">
    <citation type="journal article" date="2012" name="Genome Biol.">
        <title>Genome and low-iron response of an oceanic diatom adapted to chronic iron limitation.</title>
        <authorList>
            <person name="Lommer M."/>
            <person name="Specht M."/>
            <person name="Roy A.S."/>
            <person name="Kraemer L."/>
            <person name="Andreson R."/>
            <person name="Gutowska M.A."/>
            <person name="Wolf J."/>
            <person name="Bergner S.V."/>
            <person name="Schilhabel M.B."/>
            <person name="Klostermeier U.C."/>
            <person name="Beiko R.G."/>
            <person name="Rosenstiel P."/>
            <person name="Hippler M."/>
            <person name="Laroche J."/>
        </authorList>
    </citation>
    <scope>NUCLEOTIDE SEQUENCE [LARGE SCALE GENOMIC DNA]</scope>
    <source>
        <strain evidence="2 3">CCMP1005</strain>
    </source>
</reference>
<feature type="compositionally biased region" description="Polar residues" evidence="1">
    <location>
        <begin position="50"/>
        <end position="63"/>
    </location>
</feature>
<proteinExistence type="predicted"/>
<evidence type="ECO:0000256" key="1">
    <source>
        <dbReference type="SAM" id="MobiDB-lite"/>
    </source>
</evidence>
<sequence>QSKGQPDLAEPRRPLTSLPASPPSPSTRPREQHAQRRFAGWIGATLITDRMSNSTHTSSGNLVSNSSTTASNSCCDGETETSSLSSYKASTTVAEDEPKRPPSLGMPRAMRWFHRFDSSKMRRSASAHNPQAGI</sequence>
<organism evidence="2 3">
    <name type="scientific">Thalassiosira oceanica</name>
    <name type="common">Marine diatom</name>
    <dbReference type="NCBI Taxonomy" id="159749"/>
    <lineage>
        <taxon>Eukaryota</taxon>
        <taxon>Sar</taxon>
        <taxon>Stramenopiles</taxon>
        <taxon>Ochrophyta</taxon>
        <taxon>Bacillariophyta</taxon>
        <taxon>Coscinodiscophyceae</taxon>
        <taxon>Thalassiosirophycidae</taxon>
        <taxon>Thalassiosirales</taxon>
        <taxon>Thalassiosiraceae</taxon>
        <taxon>Thalassiosira</taxon>
    </lineage>
</organism>
<keyword evidence="3" id="KW-1185">Reference proteome</keyword>
<dbReference type="EMBL" id="AGNL01034532">
    <property type="protein sequence ID" value="EJK55218.1"/>
    <property type="molecule type" value="Genomic_DNA"/>
</dbReference>
<feature type="non-terminal residue" evidence="2">
    <location>
        <position position="1"/>
    </location>
</feature>
<comment type="caution">
    <text evidence="2">The sequence shown here is derived from an EMBL/GenBank/DDBJ whole genome shotgun (WGS) entry which is preliminary data.</text>
</comment>
<evidence type="ECO:0000313" key="3">
    <source>
        <dbReference type="Proteomes" id="UP000266841"/>
    </source>
</evidence>
<accession>K0RNA2</accession>
<feature type="region of interest" description="Disordered" evidence="1">
    <location>
        <begin position="1"/>
        <end position="109"/>
    </location>
</feature>
<dbReference type="AlphaFoldDB" id="K0RNA2"/>
<feature type="region of interest" description="Disordered" evidence="1">
    <location>
        <begin position="115"/>
        <end position="134"/>
    </location>
</feature>
<protein>
    <submittedName>
        <fullName evidence="2">Uncharacterized protein</fullName>
    </submittedName>
</protein>
<name>K0RNA2_THAOC</name>
<evidence type="ECO:0000313" key="2">
    <source>
        <dbReference type="EMBL" id="EJK55218.1"/>
    </source>
</evidence>
<dbReference type="Proteomes" id="UP000266841">
    <property type="component" value="Unassembled WGS sequence"/>
</dbReference>
<feature type="compositionally biased region" description="Low complexity" evidence="1">
    <location>
        <begin position="64"/>
        <end position="75"/>
    </location>
</feature>
<feature type="compositionally biased region" description="Polar residues" evidence="1">
    <location>
        <begin position="80"/>
        <end position="93"/>
    </location>
</feature>
<gene>
    <name evidence="2" type="ORF">THAOC_25070</name>
</gene>